<protein>
    <submittedName>
        <fullName evidence="1">Uncharacterized protein</fullName>
    </submittedName>
</protein>
<accession>A0A819GXP4</accession>
<reference evidence="1" key="1">
    <citation type="submission" date="2021-02" db="EMBL/GenBank/DDBJ databases">
        <authorList>
            <person name="Nowell W R."/>
        </authorList>
    </citation>
    <scope>NUCLEOTIDE SEQUENCE</scope>
</reference>
<name>A0A819GXP4_9BILA</name>
<gene>
    <name evidence="1" type="ORF">KXQ929_LOCUS22334</name>
</gene>
<evidence type="ECO:0000313" key="2">
    <source>
        <dbReference type="Proteomes" id="UP000663868"/>
    </source>
</evidence>
<dbReference type="EMBL" id="CAJOBB010001697">
    <property type="protein sequence ID" value="CAF3891952.1"/>
    <property type="molecule type" value="Genomic_DNA"/>
</dbReference>
<comment type="caution">
    <text evidence="1">The sequence shown here is derived from an EMBL/GenBank/DDBJ whole genome shotgun (WGS) entry which is preliminary data.</text>
</comment>
<evidence type="ECO:0000313" key="1">
    <source>
        <dbReference type="EMBL" id="CAF3891952.1"/>
    </source>
</evidence>
<organism evidence="1 2">
    <name type="scientific">Adineta steineri</name>
    <dbReference type="NCBI Taxonomy" id="433720"/>
    <lineage>
        <taxon>Eukaryota</taxon>
        <taxon>Metazoa</taxon>
        <taxon>Spiralia</taxon>
        <taxon>Gnathifera</taxon>
        <taxon>Rotifera</taxon>
        <taxon>Eurotatoria</taxon>
        <taxon>Bdelloidea</taxon>
        <taxon>Adinetida</taxon>
        <taxon>Adinetidae</taxon>
        <taxon>Adineta</taxon>
    </lineage>
</organism>
<dbReference type="AlphaFoldDB" id="A0A819GXP4"/>
<sequence>MLCRYYKDNRVHYICASNCHMIKNFIRISNLISLMTQNNHPELVIGDQGIDKNTSEDTAHLLASVHLLIRRANQNHTQKLPHNNHTFTKFVEKFVKQINEKSPNNHENHYDVKRLFDQIQYQHKTSTKLKKELQQEKTVLTARVKV</sequence>
<dbReference type="Proteomes" id="UP000663868">
    <property type="component" value="Unassembled WGS sequence"/>
</dbReference>
<proteinExistence type="predicted"/>